<evidence type="ECO:0000259" key="3">
    <source>
        <dbReference type="Pfam" id="PF13305"/>
    </source>
</evidence>
<keyword evidence="2" id="KW-0804">Transcription</keyword>
<dbReference type="Proteomes" id="UP000215059">
    <property type="component" value="Unassembled WGS sequence"/>
</dbReference>
<gene>
    <name evidence="4" type="ORF">CGZ90_11310</name>
</gene>
<dbReference type="OrthoDB" id="71867at2"/>
<feature type="domain" description="HTH-type transcriptional regulator MT1864/Rv1816-like C-terminal" evidence="3">
    <location>
        <begin position="84"/>
        <end position="179"/>
    </location>
</feature>
<evidence type="ECO:0000256" key="1">
    <source>
        <dbReference type="ARBA" id="ARBA00023015"/>
    </source>
</evidence>
<evidence type="ECO:0000313" key="5">
    <source>
        <dbReference type="Proteomes" id="UP000215059"/>
    </source>
</evidence>
<proteinExistence type="predicted"/>
<dbReference type="SUPFAM" id="SSF48498">
    <property type="entry name" value="Tetracyclin repressor-like, C-terminal domain"/>
    <property type="match status" value="1"/>
</dbReference>
<dbReference type="RefSeq" id="WP_094252617.1">
    <property type="nucleotide sequence ID" value="NZ_JBHLXL010000001.1"/>
</dbReference>
<dbReference type="AlphaFoldDB" id="A0A235F7U0"/>
<reference evidence="4 5" key="1">
    <citation type="submission" date="2017-07" db="EMBL/GenBank/DDBJ databases">
        <title>Fictibacillus sp. nov. GDSW-R2A3 Genome sequencing and assembly.</title>
        <authorList>
            <person name="Mayilraj S."/>
        </authorList>
    </citation>
    <scope>NUCLEOTIDE SEQUENCE [LARGE SCALE GENOMIC DNA]</scope>
    <source>
        <strain evidence="4 5">GDSW-R2A3</strain>
    </source>
</reference>
<dbReference type="Gene3D" id="1.10.10.60">
    <property type="entry name" value="Homeodomain-like"/>
    <property type="match status" value="1"/>
</dbReference>
<evidence type="ECO:0000313" key="4">
    <source>
        <dbReference type="EMBL" id="OYD57269.1"/>
    </source>
</evidence>
<dbReference type="SUPFAM" id="SSF46689">
    <property type="entry name" value="Homeodomain-like"/>
    <property type="match status" value="1"/>
</dbReference>
<accession>A0A235F7U0</accession>
<dbReference type="EMBL" id="NOII01000003">
    <property type="protein sequence ID" value="OYD57269.1"/>
    <property type="molecule type" value="Genomic_DNA"/>
</dbReference>
<dbReference type="InterPro" id="IPR036271">
    <property type="entry name" value="Tet_transcr_reg_TetR-rel_C_sf"/>
</dbReference>
<protein>
    <submittedName>
        <fullName evidence="4">TetR family transcriptional regulator</fullName>
    </submittedName>
</protein>
<dbReference type="Pfam" id="PF13305">
    <property type="entry name" value="TetR_C_33"/>
    <property type="match status" value="1"/>
</dbReference>
<dbReference type="InterPro" id="IPR009057">
    <property type="entry name" value="Homeodomain-like_sf"/>
</dbReference>
<name>A0A235F7U0_9BACL</name>
<keyword evidence="5" id="KW-1185">Reference proteome</keyword>
<dbReference type="Gene3D" id="1.10.357.10">
    <property type="entry name" value="Tetracycline Repressor, domain 2"/>
    <property type="match status" value="1"/>
</dbReference>
<keyword evidence="1" id="KW-0805">Transcription regulation</keyword>
<sequence>MSPRIGLDLDKVVEAAVEIVDNEGFGALTLAILAKKLNIRTPSLYNHIDGLPALKQKIAVFGLEKLFSVMEEASKGRTGDAAIMSVGIAYVNFVRSHPGLYEAGFKPADLDSEEQMAAGAKIVELSLKLLRSYGLNERDAFHAVRGLRSLLHGFASIEQGGGFAMDFDRDESLRFTLERYLAGLKSM</sequence>
<organism evidence="4 5">
    <name type="scientific">Fictibacillus aquaticus</name>
    <dbReference type="NCBI Taxonomy" id="2021314"/>
    <lineage>
        <taxon>Bacteria</taxon>
        <taxon>Bacillati</taxon>
        <taxon>Bacillota</taxon>
        <taxon>Bacilli</taxon>
        <taxon>Bacillales</taxon>
        <taxon>Fictibacillaceae</taxon>
        <taxon>Fictibacillus</taxon>
    </lineage>
</organism>
<comment type="caution">
    <text evidence="4">The sequence shown here is derived from an EMBL/GenBank/DDBJ whole genome shotgun (WGS) entry which is preliminary data.</text>
</comment>
<dbReference type="InterPro" id="IPR025996">
    <property type="entry name" value="MT1864/Rv1816-like_C"/>
</dbReference>
<evidence type="ECO:0000256" key="2">
    <source>
        <dbReference type="ARBA" id="ARBA00023163"/>
    </source>
</evidence>